<evidence type="ECO:0000256" key="3">
    <source>
        <dbReference type="ARBA" id="ARBA00022763"/>
    </source>
</evidence>
<dbReference type="RefSeq" id="WP_052902215.1">
    <property type="nucleotide sequence ID" value="NZ_JRXE01000033.1"/>
</dbReference>
<dbReference type="SUPFAM" id="SSF56091">
    <property type="entry name" value="DNA ligase/mRNA capping enzyme, catalytic domain"/>
    <property type="match status" value="1"/>
</dbReference>
<dbReference type="GO" id="GO:0003911">
    <property type="term" value="F:DNA ligase (NAD+) activity"/>
    <property type="evidence" value="ECO:0007669"/>
    <property type="project" value="UniProtKB-UniRule"/>
</dbReference>
<evidence type="ECO:0000313" key="12">
    <source>
        <dbReference type="Proteomes" id="UP000036851"/>
    </source>
</evidence>
<evidence type="ECO:0000256" key="1">
    <source>
        <dbReference type="ARBA" id="ARBA00022598"/>
    </source>
</evidence>
<keyword evidence="3 7" id="KW-0227">DNA damage</keyword>
<proteinExistence type="inferred from homology"/>
<dbReference type="Proteomes" id="UP000037088">
    <property type="component" value="Unassembled WGS sequence"/>
</dbReference>
<dbReference type="Gene3D" id="3.30.470.30">
    <property type="entry name" value="DNA ligase/mRNA capping enzyme"/>
    <property type="match status" value="1"/>
</dbReference>
<keyword evidence="1 7" id="KW-0436">Ligase</keyword>
<dbReference type="SUPFAM" id="SSF47781">
    <property type="entry name" value="RuvA domain 2-like"/>
    <property type="match status" value="1"/>
</dbReference>
<dbReference type="InterPro" id="IPR013840">
    <property type="entry name" value="DNAligase_N"/>
</dbReference>
<dbReference type="Pfam" id="PF03120">
    <property type="entry name" value="OB_DNA_ligase"/>
    <property type="match status" value="1"/>
</dbReference>
<accession>A0A0L7SX77</accession>
<dbReference type="SMART" id="SM00532">
    <property type="entry name" value="LIGANc"/>
    <property type="match status" value="1"/>
</dbReference>
<feature type="domain" description="NAD-dependent DNA ligase N-terminal" evidence="9">
    <location>
        <begin position="29"/>
        <end position="426"/>
    </location>
</feature>
<keyword evidence="2 7" id="KW-0235">DNA replication</keyword>
<dbReference type="EMBL" id="JRXF01000015">
    <property type="protein sequence ID" value="KOC93344.1"/>
    <property type="molecule type" value="Genomic_DNA"/>
</dbReference>
<evidence type="ECO:0000256" key="5">
    <source>
        <dbReference type="ARBA" id="ARBA00023204"/>
    </source>
</evidence>
<keyword evidence="13" id="KW-1185">Reference proteome</keyword>
<dbReference type="EMBL" id="JRXE01000033">
    <property type="protein sequence ID" value="KOC87732.1"/>
    <property type="molecule type" value="Genomic_DNA"/>
</dbReference>
<comment type="catalytic activity">
    <reaction evidence="6 7">
        <text>NAD(+) + (deoxyribonucleotide)n-3'-hydroxyl + 5'-phospho-(deoxyribonucleotide)m = (deoxyribonucleotide)n+m + AMP + beta-nicotinamide D-nucleotide.</text>
        <dbReference type="EC" id="6.5.1.2"/>
    </reaction>
</comment>
<comment type="caution">
    <text evidence="10">The sequence shown here is derived from an EMBL/GenBank/DDBJ whole genome shotgun (WGS) entry which is preliminary data.</text>
</comment>
<sequence>MAGIRWLALTALLFSPIGQAICPVWAPTTAREEIAQLQHQLNQWDEAYYQQGQSPIDDALYDSLHQRLQQWQRCYQPASAPREPQTGQGNLWHPVAHTGVKKLADQQAVAHWMQGKAALWLQPKVDGVAVTLVYKQGKLVDAISRGNGIQGESWLEKVRQISAIPQKITTARQQVVLQGELYLPMTDHQQAIAGGANARAQVAGALMRHGDSPLLGKLGIFIWAWPDGPLSVPERLTQLRAFGFGMESHWTERVETVEQVARWREQWFRQPLPFVSDGVVLQREQRSAGKHWLPGQSEDIAAWKYTPPMITTEVLSVDFPIGRTGKIAVVLNLLPVQLDDKSVRRVSLGSLRRWQEADIVAGDQVAISLAGQGIPRFEGVVWRVKQREKAIAPDPQDHHYLSCLQNTPACREQFLARLSWLSQKSVLDMPGIQRRSWQRLMQMDSFSHLFSWLTVSVGQLHALPGISEVRAQNLWHSFQLSRQQPFKRWVKALGVPIPEAALNAMTDNSWQQLLARDEQSWQTLPGVGETLAKRITRFLADESVRSLIAFLQQELEMH</sequence>
<feature type="chain" id="PRO_5008219281" description="DNA ligase B" evidence="8">
    <location>
        <begin position="21"/>
        <end position="558"/>
    </location>
</feature>
<dbReference type="InterPro" id="IPR050326">
    <property type="entry name" value="NAD_dep_DNA_ligaseB"/>
</dbReference>
<gene>
    <name evidence="7 10" type="primary">ligB</name>
    <name evidence="10" type="ORF">NG42_19195</name>
    <name evidence="11" type="ORF">NG43_11045</name>
</gene>
<dbReference type="Gene3D" id="1.10.287.610">
    <property type="entry name" value="Helix hairpin bin"/>
    <property type="match status" value="1"/>
</dbReference>
<evidence type="ECO:0000256" key="7">
    <source>
        <dbReference type="HAMAP-Rule" id="MF_01587"/>
    </source>
</evidence>
<dbReference type="InterPro" id="IPR012340">
    <property type="entry name" value="NA-bd_OB-fold"/>
</dbReference>
<keyword evidence="4 7" id="KW-0520">NAD</keyword>
<comment type="function">
    <text evidence="7">Catalyzes the formation of phosphodiester linkages between 5'-phosphoryl and 3'-hydroxyl groups in double-stranded DNA using NAD as a coenzyme and as the energy source for the reaction.</text>
</comment>
<dbReference type="InterPro" id="IPR013839">
    <property type="entry name" value="DNAligase_adenylation"/>
</dbReference>
<feature type="signal peptide" evidence="8">
    <location>
        <begin position="1"/>
        <end position="20"/>
    </location>
</feature>
<comment type="similarity">
    <text evidence="7">Belongs to the NAD-dependent DNA ligase family. LigB subfamily.</text>
</comment>
<dbReference type="PANTHER" id="PTHR47810:SF1">
    <property type="entry name" value="DNA LIGASE B"/>
    <property type="match status" value="1"/>
</dbReference>
<dbReference type="InterPro" id="IPR020923">
    <property type="entry name" value="DNA_ligase_B"/>
</dbReference>
<evidence type="ECO:0000256" key="6">
    <source>
        <dbReference type="ARBA" id="ARBA00034005"/>
    </source>
</evidence>
<dbReference type="EC" id="6.5.1.2" evidence="7"/>
<dbReference type="HAMAP" id="MF_01587">
    <property type="entry name" value="DNA_ligase_B"/>
    <property type="match status" value="1"/>
</dbReference>
<protein>
    <recommendedName>
        <fullName evidence="7">DNA ligase B</fullName>
        <ecNumber evidence="7">6.5.1.2</ecNumber>
    </recommendedName>
    <alternativeName>
        <fullName evidence="7">Polydeoxyribonucleotide synthase [NAD(+)] B</fullName>
    </alternativeName>
</protein>
<evidence type="ECO:0000256" key="4">
    <source>
        <dbReference type="ARBA" id="ARBA00023027"/>
    </source>
</evidence>
<keyword evidence="5 7" id="KW-0234">DNA repair</keyword>
<evidence type="ECO:0000256" key="8">
    <source>
        <dbReference type="SAM" id="SignalP"/>
    </source>
</evidence>
<evidence type="ECO:0000313" key="13">
    <source>
        <dbReference type="Proteomes" id="UP000037088"/>
    </source>
</evidence>
<keyword evidence="8" id="KW-0732">Signal</keyword>
<dbReference type="Gene3D" id="2.40.50.140">
    <property type="entry name" value="Nucleic acid-binding proteins"/>
    <property type="match status" value="1"/>
</dbReference>
<dbReference type="OrthoDB" id="9759736at2"/>
<evidence type="ECO:0000259" key="9">
    <source>
        <dbReference type="SMART" id="SM00532"/>
    </source>
</evidence>
<dbReference type="Proteomes" id="UP000036851">
    <property type="component" value="Unassembled WGS sequence"/>
</dbReference>
<dbReference type="GO" id="GO:0006260">
    <property type="term" value="P:DNA replication"/>
    <property type="evidence" value="ECO:0007669"/>
    <property type="project" value="UniProtKB-KW"/>
</dbReference>
<organism evidence="10 13">
    <name type="scientific">Winslowiella iniecta</name>
    <dbReference type="NCBI Taxonomy" id="1560201"/>
    <lineage>
        <taxon>Bacteria</taxon>
        <taxon>Pseudomonadati</taxon>
        <taxon>Pseudomonadota</taxon>
        <taxon>Gammaproteobacteria</taxon>
        <taxon>Enterobacterales</taxon>
        <taxon>Erwiniaceae</taxon>
        <taxon>Winslowiella</taxon>
    </lineage>
</organism>
<dbReference type="AlphaFoldDB" id="A0A0L7SX77"/>
<dbReference type="NCBIfam" id="NF005987">
    <property type="entry name" value="PRK08097.1"/>
    <property type="match status" value="1"/>
</dbReference>
<dbReference type="InterPro" id="IPR010994">
    <property type="entry name" value="RuvA_2-like"/>
</dbReference>
<dbReference type="PANTHER" id="PTHR47810">
    <property type="entry name" value="DNA LIGASE"/>
    <property type="match status" value="1"/>
</dbReference>
<dbReference type="SUPFAM" id="SSF50249">
    <property type="entry name" value="Nucleic acid-binding proteins"/>
    <property type="match status" value="1"/>
</dbReference>
<dbReference type="Gene3D" id="1.10.150.20">
    <property type="entry name" value="5' to 3' exonuclease, C-terminal subdomain"/>
    <property type="match status" value="1"/>
</dbReference>
<evidence type="ECO:0000313" key="11">
    <source>
        <dbReference type="EMBL" id="KOC93344.1"/>
    </source>
</evidence>
<evidence type="ECO:0000256" key="2">
    <source>
        <dbReference type="ARBA" id="ARBA00022705"/>
    </source>
</evidence>
<dbReference type="InterPro" id="IPR004150">
    <property type="entry name" value="NAD_DNA_ligase_OB"/>
</dbReference>
<evidence type="ECO:0000313" key="10">
    <source>
        <dbReference type="EMBL" id="KOC87732.1"/>
    </source>
</evidence>
<dbReference type="Pfam" id="PF01653">
    <property type="entry name" value="DNA_ligase_aden"/>
    <property type="match status" value="1"/>
</dbReference>
<reference evidence="12 13" key="1">
    <citation type="journal article" date="2015" name="Int. J. Syst. Evol. Microbiol.">
        <title>Erwinia iniecta sp. nov., isolated from Russian wheat aphids (Diuraphis noxia).</title>
        <authorList>
            <person name="Campillo T."/>
            <person name="Luna E."/>
            <person name="Portier P."/>
            <person name="Fischer-Le Saux M."/>
            <person name="Lapitan N."/>
            <person name="Tisserat N.A."/>
            <person name="Leach J.E."/>
        </authorList>
    </citation>
    <scope>NUCLEOTIDE SEQUENCE [LARGE SCALE GENOMIC DNA]</scope>
    <source>
        <strain evidence="10 13">B120</strain>
        <strain evidence="11 12">B149</strain>
    </source>
</reference>
<dbReference type="STRING" id="1560201.NG42_19195"/>
<dbReference type="PATRIC" id="fig|1560201.3.peg.4067"/>
<dbReference type="GO" id="GO:0006281">
    <property type="term" value="P:DNA repair"/>
    <property type="evidence" value="ECO:0007669"/>
    <property type="project" value="UniProtKB-KW"/>
</dbReference>
<feature type="active site" description="N6-AMP-lysine intermediate" evidence="7">
    <location>
        <position position="124"/>
    </location>
</feature>
<name>A0A0L7SX77_9GAMM</name>